<comment type="caution">
    <text evidence="1">The sequence shown here is derived from an EMBL/GenBank/DDBJ whole genome shotgun (WGS) entry which is preliminary data.</text>
</comment>
<dbReference type="EMBL" id="JACTNZ010000047">
    <property type="protein sequence ID" value="KAG5512617.1"/>
    <property type="molecule type" value="Genomic_DNA"/>
</dbReference>
<keyword evidence="2" id="KW-1185">Reference proteome</keyword>
<dbReference type="AlphaFoldDB" id="A0AAV6HIM3"/>
<reference evidence="1" key="1">
    <citation type="submission" date="2020-08" db="EMBL/GenBank/DDBJ databases">
        <title>Plant Genome Project.</title>
        <authorList>
            <person name="Zhang R.-G."/>
        </authorList>
    </citation>
    <scope>NUCLEOTIDE SEQUENCE</scope>
    <source>
        <strain evidence="1">WSP0</strain>
        <tissue evidence="1">Leaf</tissue>
    </source>
</reference>
<evidence type="ECO:0000313" key="2">
    <source>
        <dbReference type="Proteomes" id="UP000823749"/>
    </source>
</evidence>
<dbReference type="PANTHER" id="PTHR31170:SF25">
    <property type="entry name" value="BNAA09G04570D PROTEIN"/>
    <property type="match status" value="1"/>
</dbReference>
<dbReference type="Proteomes" id="UP000823749">
    <property type="component" value="Unassembled WGS sequence"/>
</dbReference>
<dbReference type="InterPro" id="IPR004158">
    <property type="entry name" value="DUF247_pln"/>
</dbReference>
<gene>
    <name evidence="1" type="ORF">RHGRI_038907</name>
</gene>
<accession>A0AAV6HIM3</accession>
<evidence type="ECO:0000313" key="1">
    <source>
        <dbReference type="EMBL" id="KAG5512617.1"/>
    </source>
</evidence>
<dbReference type="Pfam" id="PF03140">
    <property type="entry name" value="DUF247"/>
    <property type="match status" value="1"/>
</dbReference>
<dbReference type="PANTHER" id="PTHR31170">
    <property type="entry name" value="BNAC04G53230D PROTEIN"/>
    <property type="match status" value="1"/>
</dbReference>
<protein>
    <submittedName>
        <fullName evidence="1">Uncharacterized protein</fullName>
    </submittedName>
</protein>
<organism evidence="1 2">
    <name type="scientific">Rhododendron griersonianum</name>
    <dbReference type="NCBI Taxonomy" id="479676"/>
    <lineage>
        <taxon>Eukaryota</taxon>
        <taxon>Viridiplantae</taxon>
        <taxon>Streptophyta</taxon>
        <taxon>Embryophyta</taxon>
        <taxon>Tracheophyta</taxon>
        <taxon>Spermatophyta</taxon>
        <taxon>Magnoliopsida</taxon>
        <taxon>eudicotyledons</taxon>
        <taxon>Gunneridae</taxon>
        <taxon>Pentapetalae</taxon>
        <taxon>asterids</taxon>
        <taxon>Ericales</taxon>
        <taxon>Ericaceae</taxon>
        <taxon>Ericoideae</taxon>
        <taxon>Rhodoreae</taxon>
        <taxon>Rhododendron</taxon>
    </lineage>
</organism>
<proteinExistence type="predicted"/>
<name>A0AAV6HIM3_9ERIC</name>
<sequence length="174" mass="19934">MEITPTEILVSQGENDYGEGLQRLTSTVGAKLVEGTRKTNSFPSACIYRVPKDLRRVNKSAYTPRLVAIGPLHRNDKHLQNAMQHVKTSYTNKLLSRQIMITMGMEVLELEEKKNAVLRECLAEMKKLIDRVKECYLREVKVDEAMLVVDGCFILELLYRSSVVRKLNTKFKNC</sequence>